<reference evidence="2 3" key="1">
    <citation type="submission" date="2019-06" db="EMBL/GenBank/DDBJ databases">
        <title>Sequencing the genomes of 1000 actinobacteria strains.</title>
        <authorList>
            <person name="Klenk H.-P."/>
        </authorList>
    </citation>
    <scope>NUCLEOTIDE SEQUENCE [LARGE SCALE GENOMIC DNA]</scope>
    <source>
        <strain evidence="2 3">DSM 43866</strain>
    </source>
</reference>
<dbReference type="Proteomes" id="UP000320239">
    <property type="component" value="Unassembled WGS sequence"/>
</dbReference>
<keyword evidence="3" id="KW-1185">Reference proteome</keyword>
<gene>
    <name evidence="2" type="ORF">FHX34_10824</name>
</gene>
<dbReference type="InterPro" id="IPR038081">
    <property type="entry name" value="CalX-like_sf"/>
</dbReference>
<evidence type="ECO:0000256" key="1">
    <source>
        <dbReference type="SAM" id="SignalP"/>
    </source>
</evidence>
<evidence type="ECO:0008006" key="4">
    <source>
        <dbReference type="Google" id="ProtNLM"/>
    </source>
</evidence>
<dbReference type="SUPFAM" id="SSF141072">
    <property type="entry name" value="CalX-like"/>
    <property type="match status" value="1"/>
</dbReference>
<evidence type="ECO:0000313" key="3">
    <source>
        <dbReference type="Proteomes" id="UP000320239"/>
    </source>
</evidence>
<sequence>MKTRKKIVVTTLTVGLLLGFAGPVHAAPPPAGPGAAAAQPADRLPQHWTITGSREQPTLTWRAPAMVPMGDATVEFYAGDRLLGQPRQTTDLRTFHLDMPPLEAAELSKLEVRAAGRRIDAPGVAGHSPAPASAALRAATAAPAAAIDPGVPGPYRTITGEYALDPVPLPGLARPVEMQAVVVAPADTPVARPLALFLHGRHFTCFAGADPQRISGDWPCPPTTDPVPSHRGYLQAQQLLASQGYITVSISANGINAQDLLADGGAQARSSLVRLHLAHWAQWAGAQRSAAPEAVRAAPPADMSKVLLVGHSRGGEGVNRAAMDSLTVPPAAQDGYRGEVGWTIRGMVLVGPTNRGHNPVPDVPSVTILPGCDGDVADLQGQMYVDGTRGVSRGAALHAALYVVGANHNFFNTEWTPGQATAPAFDDFVSPDRGVCTPGLGAGRLTATQQQNVGATYLAAAARLFIAGDDGVRPLLDGSAVRAPSADPARVLSHAVGAAREPLLLPASSTRVTGARLCAHVTMDLTAACQNRGRYVSLSPHFASFAPGTDPDRYSVMMNWSTAGQAVTVQPATATSIKGSTSLAMRLIVPENSIGTSMDVAVTDTAGHRARLGTVSVDGLPSSAFMTALWGQEVRVPLTAAHAAGLDLDHIATLELIPRTPTGQAFLIDAWGWRAGTPAAPPVSLPRVDVGDLSVDEGGSGTRTVHVPVQVSGRGTGTVRLFLTDPDYRTTTTLADITPNTRGIEVPITVTGNNRYGMDRRYLLNIKTLHGAVIGDYDGDLLIRDDDPMPNVTVTPAAARVAEGSHLRWQITPDTIPDRAIYVGLSVQAPTTGAELSTTDVDPTWLRDLTGQDASPSRALSSLDMRFFLHIPPDTASVELTLPTIKDEQVESEEKVQLQATVMSSDFTTVLTGPVATGAVTD</sequence>
<proteinExistence type="predicted"/>
<feature type="signal peptide" evidence="1">
    <location>
        <begin position="1"/>
        <end position="26"/>
    </location>
</feature>
<dbReference type="SUPFAM" id="SSF53474">
    <property type="entry name" value="alpha/beta-Hydrolases"/>
    <property type="match status" value="1"/>
</dbReference>
<organism evidence="2 3">
    <name type="scientific">Actinoplanes teichomyceticus</name>
    <dbReference type="NCBI Taxonomy" id="1867"/>
    <lineage>
        <taxon>Bacteria</taxon>
        <taxon>Bacillati</taxon>
        <taxon>Actinomycetota</taxon>
        <taxon>Actinomycetes</taxon>
        <taxon>Micromonosporales</taxon>
        <taxon>Micromonosporaceae</taxon>
        <taxon>Actinoplanes</taxon>
    </lineage>
</organism>
<dbReference type="AlphaFoldDB" id="A0A561VCH1"/>
<keyword evidence="1" id="KW-0732">Signal</keyword>
<dbReference type="EMBL" id="VIWY01000008">
    <property type="protein sequence ID" value="TWG09309.1"/>
    <property type="molecule type" value="Genomic_DNA"/>
</dbReference>
<comment type="caution">
    <text evidence="2">The sequence shown here is derived from an EMBL/GenBank/DDBJ whole genome shotgun (WGS) entry which is preliminary data.</text>
</comment>
<dbReference type="Gene3D" id="3.40.50.1820">
    <property type="entry name" value="alpha/beta hydrolase"/>
    <property type="match status" value="1"/>
</dbReference>
<accession>A0A561VCH1</accession>
<dbReference type="InterPro" id="IPR029058">
    <property type="entry name" value="AB_hydrolase_fold"/>
</dbReference>
<evidence type="ECO:0000313" key="2">
    <source>
        <dbReference type="EMBL" id="TWG09309.1"/>
    </source>
</evidence>
<feature type="chain" id="PRO_5021905820" description="Secreted protein" evidence="1">
    <location>
        <begin position="27"/>
        <end position="922"/>
    </location>
</feature>
<name>A0A561VCH1_ACTTI</name>
<protein>
    <recommendedName>
        <fullName evidence="4">Secreted protein</fullName>
    </recommendedName>
</protein>